<evidence type="ECO:0000313" key="8">
    <source>
        <dbReference type="EMBL" id="GLI94002.1"/>
    </source>
</evidence>
<gene>
    <name evidence="6 8" type="primary">rsmH</name>
    <name evidence="8" type="ORF">LMG27198_29940</name>
</gene>
<feature type="binding site" evidence="6">
    <location>
        <begin position="42"/>
        <end position="44"/>
    </location>
    <ligand>
        <name>S-adenosyl-L-methionine</name>
        <dbReference type="ChEBI" id="CHEBI:59789"/>
    </ligand>
</feature>
<keyword evidence="9" id="KW-1185">Reference proteome</keyword>
<dbReference type="FunFam" id="1.10.150.170:FF:000003">
    <property type="entry name" value="Ribosomal RNA small subunit methyltransferase H"/>
    <property type="match status" value="1"/>
</dbReference>
<name>A0A9W6GVU3_9HYPH</name>
<evidence type="ECO:0000256" key="2">
    <source>
        <dbReference type="ARBA" id="ARBA00022552"/>
    </source>
</evidence>
<dbReference type="InterPro" id="IPR002903">
    <property type="entry name" value="RsmH"/>
</dbReference>
<comment type="similarity">
    <text evidence="1 6">Belongs to the methyltransferase superfamily. RsmH family.</text>
</comment>
<keyword evidence="5 6" id="KW-0949">S-adenosyl-L-methionine</keyword>
<feature type="binding site" evidence="6">
    <location>
        <position position="87"/>
    </location>
    <ligand>
        <name>S-adenosyl-L-methionine</name>
        <dbReference type="ChEBI" id="CHEBI:59789"/>
    </ligand>
</feature>
<dbReference type="PANTHER" id="PTHR11265">
    <property type="entry name" value="S-ADENOSYL-METHYLTRANSFERASE MRAW"/>
    <property type="match status" value="1"/>
</dbReference>
<keyword evidence="4 6" id="KW-0808">Transferase</keyword>
<dbReference type="Gene3D" id="3.40.50.150">
    <property type="entry name" value="Vaccinia Virus protein VP39"/>
    <property type="match status" value="1"/>
</dbReference>
<feature type="binding site" evidence="6">
    <location>
        <position position="108"/>
    </location>
    <ligand>
        <name>S-adenosyl-L-methionine</name>
        <dbReference type="ChEBI" id="CHEBI:59789"/>
    </ligand>
</feature>
<organism evidence="8 9">
    <name type="scientific">Methylocystis echinoides</name>
    <dbReference type="NCBI Taxonomy" id="29468"/>
    <lineage>
        <taxon>Bacteria</taxon>
        <taxon>Pseudomonadati</taxon>
        <taxon>Pseudomonadota</taxon>
        <taxon>Alphaproteobacteria</taxon>
        <taxon>Hyphomicrobiales</taxon>
        <taxon>Methylocystaceae</taxon>
        <taxon>Methylocystis</taxon>
    </lineage>
</organism>
<dbReference type="PIRSF" id="PIRSF004486">
    <property type="entry name" value="MraW"/>
    <property type="match status" value="1"/>
</dbReference>
<protein>
    <recommendedName>
        <fullName evidence="6">Ribosomal RNA small subunit methyltransferase H</fullName>
        <ecNumber evidence="6">2.1.1.199</ecNumber>
    </recommendedName>
    <alternativeName>
        <fullName evidence="6">16S rRNA m(4)C1402 methyltransferase</fullName>
    </alternativeName>
    <alternativeName>
        <fullName evidence="6">rRNA (cytosine-N(4)-)-methyltransferase RsmH</fullName>
    </alternativeName>
</protein>
<dbReference type="Gene3D" id="1.10.150.170">
    <property type="entry name" value="Putative methyltransferase TM0872, insert domain"/>
    <property type="match status" value="1"/>
</dbReference>
<comment type="function">
    <text evidence="6">Specifically methylates the N4 position of cytidine in position 1402 (C1402) of 16S rRNA.</text>
</comment>
<proteinExistence type="inferred from homology"/>
<dbReference type="Pfam" id="PF01795">
    <property type="entry name" value="Methyltransf_5"/>
    <property type="match status" value="1"/>
</dbReference>
<comment type="catalytic activity">
    <reaction evidence="6">
        <text>cytidine(1402) in 16S rRNA + S-adenosyl-L-methionine = N(4)-methylcytidine(1402) in 16S rRNA + S-adenosyl-L-homocysteine + H(+)</text>
        <dbReference type="Rhea" id="RHEA:42928"/>
        <dbReference type="Rhea" id="RHEA-COMP:10286"/>
        <dbReference type="Rhea" id="RHEA-COMP:10287"/>
        <dbReference type="ChEBI" id="CHEBI:15378"/>
        <dbReference type="ChEBI" id="CHEBI:57856"/>
        <dbReference type="ChEBI" id="CHEBI:59789"/>
        <dbReference type="ChEBI" id="CHEBI:74506"/>
        <dbReference type="ChEBI" id="CHEBI:82748"/>
        <dbReference type="EC" id="2.1.1.199"/>
    </reaction>
</comment>
<dbReference type="RefSeq" id="WP_281804029.1">
    <property type="nucleotide sequence ID" value="NZ_BSEC01000001.1"/>
</dbReference>
<dbReference type="EC" id="2.1.1.199" evidence="6"/>
<evidence type="ECO:0000256" key="3">
    <source>
        <dbReference type="ARBA" id="ARBA00022603"/>
    </source>
</evidence>
<accession>A0A9W6GVU3</accession>
<evidence type="ECO:0000256" key="6">
    <source>
        <dbReference type="HAMAP-Rule" id="MF_01007"/>
    </source>
</evidence>
<dbReference type="NCBIfam" id="TIGR00006">
    <property type="entry name" value="16S rRNA (cytosine(1402)-N(4))-methyltransferase RsmH"/>
    <property type="match status" value="1"/>
</dbReference>
<dbReference type="SUPFAM" id="SSF81799">
    <property type="entry name" value="Putative methyltransferase TM0872, insert domain"/>
    <property type="match status" value="1"/>
</dbReference>
<sequence>MGDSDPAANGPVRHIPVLLSEVVEALRPRDGGRYLDGTFGAGGYTRAILDAADTKVLALDRDPTAIRGGADLVSAARGRLTLVEGRFSELEEVSQAQGFAPLDGVVFDIGVSSMQFDEIDRGFSFRGDGPLDMRMEGRGPSAADIVNEADEETLADILYFYGEERAARRIARAIVHDRRLAPFTSTKPLAEMIARVAPARPTDIHPATKSFQALRIAVNDELGQLLDGLAAAERVLAEGGRLVVVTFHSLEDRIVKQFLAERSGRGETGSRRLPGEPAPAQTSFICEGRQPIAPTRAEIEANPRARSAKLRHATRTAAAPMPPGDKLMRLARLPARDKGRA</sequence>
<comment type="subcellular location">
    <subcellularLocation>
        <location evidence="6">Cytoplasm</location>
    </subcellularLocation>
</comment>
<comment type="caution">
    <text evidence="8">The sequence shown here is derived from an EMBL/GenBank/DDBJ whole genome shotgun (WGS) entry which is preliminary data.</text>
</comment>
<dbReference type="HAMAP" id="MF_01007">
    <property type="entry name" value="16SrRNA_methyltr_H"/>
    <property type="match status" value="1"/>
</dbReference>
<keyword evidence="6" id="KW-0963">Cytoplasm</keyword>
<dbReference type="InterPro" id="IPR023397">
    <property type="entry name" value="SAM-dep_MeTrfase_MraW_recog"/>
</dbReference>
<dbReference type="GO" id="GO:0071424">
    <property type="term" value="F:rRNA (cytosine-N4-)-methyltransferase activity"/>
    <property type="evidence" value="ECO:0007669"/>
    <property type="project" value="UniProtKB-UniRule"/>
</dbReference>
<evidence type="ECO:0000256" key="1">
    <source>
        <dbReference type="ARBA" id="ARBA00010396"/>
    </source>
</evidence>
<evidence type="ECO:0000313" key="9">
    <source>
        <dbReference type="Proteomes" id="UP001144323"/>
    </source>
</evidence>
<keyword evidence="2 6" id="KW-0698">rRNA processing</keyword>
<dbReference type="SUPFAM" id="SSF53335">
    <property type="entry name" value="S-adenosyl-L-methionine-dependent methyltransferases"/>
    <property type="match status" value="1"/>
</dbReference>
<dbReference type="InterPro" id="IPR029063">
    <property type="entry name" value="SAM-dependent_MTases_sf"/>
</dbReference>
<reference evidence="8" key="1">
    <citation type="journal article" date="2023" name="Int. J. Syst. Evol. Microbiol.">
        <title>Methylocystis iwaonis sp. nov., a type II methane-oxidizing bacterium from surface soil of a rice paddy field in Japan, and emended description of the genus Methylocystis (ex Whittenbury et al. 1970) Bowman et al. 1993.</title>
        <authorList>
            <person name="Kaise H."/>
            <person name="Sawadogo J.B."/>
            <person name="Alam M.S."/>
            <person name="Ueno C."/>
            <person name="Dianou D."/>
            <person name="Shinjo R."/>
            <person name="Asakawa S."/>
        </authorList>
    </citation>
    <scope>NUCLEOTIDE SEQUENCE</scope>
    <source>
        <strain evidence="8">LMG27198</strain>
    </source>
</reference>
<dbReference type="GO" id="GO:0070475">
    <property type="term" value="P:rRNA base methylation"/>
    <property type="evidence" value="ECO:0007669"/>
    <property type="project" value="UniProtKB-UniRule"/>
</dbReference>
<feature type="binding site" evidence="6">
    <location>
        <position position="115"/>
    </location>
    <ligand>
        <name>S-adenosyl-L-methionine</name>
        <dbReference type="ChEBI" id="CHEBI:59789"/>
    </ligand>
</feature>
<evidence type="ECO:0000256" key="5">
    <source>
        <dbReference type="ARBA" id="ARBA00022691"/>
    </source>
</evidence>
<evidence type="ECO:0000256" key="4">
    <source>
        <dbReference type="ARBA" id="ARBA00022679"/>
    </source>
</evidence>
<evidence type="ECO:0000256" key="7">
    <source>
        <dbReference type="SAM" id="MobiDB-lite"/>
    </source>
</evidence>
<dbReference type="PANTHER" id="PTHR11265:SF0">
    <property type="entry name" value="12S RRNA N4-METHYLCYTIDINE METHYLTRANSFERASE"/>
    <property type="match status" value="1"/>
</dbReference>
<keyword evidence="3 6" id="KW-0489">Methyltransferase</keyword>
<dbReference type="Proteomes" id="UP001144323">
    <property type="component" value="Unassembled WGS sequence"/>
</dbReference>
<dbReference type="EMBL" id="BSEC01000001">
    <property type="protein sequence ID" value="GLI94002.1"/>
    <property type="molecule type" value="Genomic_DNA"/>
</dbReference>
<dbReference type="GO" id="GO:0005737">
    <property type="term" value="C:cytoplasm"/>
    <property type="evidence" value="ECO:0007669"/>
    <property type="project" value="UniProtKB-SubCell"/>
</dbReference>
<feature type="region of interest" description="Disordered" evidence="7">
    <location>
        <begin position="304"/>
        <end position="341"/>
    </location>
</feature>
<feature type="binding site" evidence="6">
    <location>
        <position position="60"/>
    </location>
    <ligand>
        <name>S-adenosyl-L-methionine</name>
        <dbReference type="ChEBI" id="CHEBI:59789"/>
    </ligand>
</feature>
<dbReference type="AlphaFoldDB" id="A0A9W6GVU3"/>